<evidence type="ECO:0000256" key="2">
    <source>
        <dbReference type="ARBA" id="ARBA00023163"/>
    </source>
</evidence>
<dbReference type="InterPro" id="IPR036388">
    <property type="entry name" value="WH-like_DNA-bd_sf"/>
</dbReference>
<geneLocation type="plasmid" evidence="4 5">
    <name>pBMB0232</name>
</geneLocation>
<keyword evidence="2" id="KW-0804">Transcription</keyword>
<dbReference type="PANTHER" id="PTHR30185">
    <property type="entry name" value="CRYPTIC BETA-GLUCOSIDE BGL OPERON ANTITERMINATOR"/>
    <property type="match status" value="1"/>
</dbReference>
<dbReference type="Gene3D" id="3.40.50.2300">
    <property type="match status" value="1"/>
</dbReference>
<evidence type="ECO:0000256" key="1">
    <source>
        <dbReference type="ARBA" id="ARBA00023015"/>
    </source>
</evidence>
<proteinExistence type="predicted"/>
<evidence type="ECO:0000259" key="3">
    <source>
        <dbReference type="PROSITE" id="PS51372"/>
    </source>
</evidence>
<dbReference type="InterPro" id="IPR013199">
    <property type="entry name" value="HTH_Mga_DNA-bd_dom"/>
</dbReference>
<name>A0A9W3PJG7_BACTU</name>
<dbReference type="Pfam" id="PF05043">
    <property type="entry name" value="Mga"/>
    <property type="match status" value="1"/>
</dbReference>
<organism evidence="4 5">
    <name type="scientific">Bacillus thuringiensis YBT-1518</name>
    <dbReference type="NCBI Taxonomy" id="529122"/>
    <lineage>
        <taxon>Bacteria</taxon>
        <taxon>Bacillati</taxon>
        <taxon>Bacillota</taxon>
        <taxon>Bacilli</taxon>
        <taxon>Bacillales</taxon>
        <taxon>Bacillaceae</taxon>
        <taxon>Bacillus</taxon>
        <taxon>Bacillus cereus group</taxon>
    </lineage>
</organism>
<reference evidence="4 5" key="1">
    <citation type="submission" date="2013-05" db="EMBL/GenBank/DDBJ databases">
        <title>Complete genome sequence of Bacillus thuringiensis YBT-1518, a typical strain with high toxicity to nematode.</title>
        <authorList>
            <person name="Wang P."/>
            <person name="Zhang C."/>
            <person name="Guo M."/>
            <person name="Guo S."/>
            <person name="Zhu Y."/>
            <person name="Zheng J."/>
            <person name="Zhu L."/>
            <person name="Ruan L."/>
            <person name="Peng D."/>
            <person name="Sun M."/>
        </authorList>
    </citation>
    <scope>NUCLEOTIDE SEQUENCE [LARGE SCALE GENOMIC DNA]</scope>
    <source>
        <strain evidence="4 5">YBT-1518</strain>
        <plasmid evidence="4 5">pBMB0232</plasmid>
    </source>
</reference>
<dbReference type="RefSeq" id="WP_023523846.1">
    <property type="nucleotide sequence ID" value="NC_022877.1"/>
</dbReference>
<feature type="domain" description="PRD" evidence="3">
    <location>
        <begin position="281"/>
        <end position="392"/>
    </location>
</feature>
<dbReference type="EMBL" id="CP005939">
    <property type="protein sequence ID" value="AHA75555.1"/>
    <property type="molecule type" value="Genomic_DNA"/>
</dbReference>
<dbReference type="InterPro" id="IPR011608">
    <property type="entry name" value="PRD"/>
</dbReference>
<dbReference type="KEGG" id="bthu:YBT1518_32617"/>
<evidence type="ECO:0000313" key="5">
    <source>
        <dbReference type="Proteomes" id="UP000018566"/>
    </source>
</evidence>
<sequence>MFLKRQYELLKLISSEKKWFSAKEIAVHLNCSIKTIHRDISQIQYSLPKEWSIQLVKNKGIYLTKPLNTSITTIETIYFKHSLLFQTLNILLYSKIQTVEQLSNKLYIQNTKMRSILIDVEHYLKRYKLILKKRPLRIEGNEINIILMYYELYLKSYNSHEWPFNTLQQSIFNHFLLEVEKILNIKFYKESIRKLSIFIALYLIRKKHGFHIPLEKKIIKKIEQSFTYTKLKPIIVNTLEIFNLKIHNEDISIIIIAINHTEYYFEKKEIMKENCLSFILKENKTLHIHLQDLIQLLEKTFKMQLSSDDKFICSIICTIKPHVYKSKIFIEKTFIKPTTVYIKNNHPETFNTLNKIITQWLQNLNIEHHVSENAIADLTMHIEAINLQRLKNKKKIILFLNSGESWERYLIAFLNSYFRRKLEFISVSKENLLNDYSNCTNISCIITDTIITTPIKSIPMIFISTVPTKRDLEELSKII</sequence>
<keyword evidence="1" id="KW-0805">Transcription regulation</keyword>
<dbReference type="Proteomes" id="UP000018566">
    <property type="component" value="Plasmid pBMB0232"/>
</dbReference>
<dbReference type="AlphaFoldDB" id="A0A9W3PJG7"/>
<dbReference type="InterPro" id="IPR050661">
    <property type="entry name" value="BglG_antiterminators"/>
</dbReference>
<keyword evidence="4" id="KW-0614">Plasmid</keyword>
<dbReference type="PROSITE" id="PS51372">
    <property type="entry name" value="PRD_2"/>
    <property type="match status" value="1"/>
</dbReference>
<gene>
    <name evidence="4" type="ORF">YBT1518_32617</name>
</gene>
<dbReference type="Gene3D" id="1.10.10.10">
    <property type="entry name" value="Winged helix-like DNA-binding domain superfamily/Winged helix DNA-binding domain"/>
    <property type="match status" value="1"/>
</dbReference>
<dbReference type="InterPro" id="IPR007737">
    <property type="entry name" value="Mga_HTH"/>
</dbReference>
<dbReference type="GO" id="GO:0006355">
    <property type="term" value="P:regulation of DNA-templated transcription"/>
    <property type="evidence" value="ECO:0007669"/>
    <property type="project" value="InterPro"/>
</dbReference>
<evidence type="ECO:0000313" key="4">
    <source>
        <dbReference type="EMBL" id="AHA75555.1"/>
    </source>
</evidence>
<dbReference type="PANTHER" id="PTHR30185:SF18">
    <property type="entry name" value="TRANSCRIPTIONAL REGULATOR MTLR"/>
    <property type="match status" value="1"/>
</dbReference>
<accession>A0A9W3PJG7</accession>
<dbReference type="Pfam" id="PF08280">
    <property type="entry name" value="HTH_Mga"/>
    <property type="match status" value="1"/>
</dbReference>
<protein>
    <submittedName>
        <fullName evidence="4">Capsule synthesis positive regulator acpB</fullName>
    </submittedName>
</protein>